<evidence type="ECO:0000256" key="1">
    <source>
        <dbReference type="ARBA" id="ARBA00004123"/>
    </source>
</evidence>
<dbReference type="InterPro" id="IPR050987">
    <property type="entry name" value="AtrR-like"/>
</dbReference>
<dbReference type="Pfam" id="PF00172">
    <property type="entry name" value="Zn_clus"/>
    <property type="match status" value="1"/>
</dbReference>
<dbReference type="CDD" id="cd15485">
    <property type="entry name" value="ZIP_Cat8"/>
    <property type="match status" value="1"/>
</dbReference>
<keyword evidence="5" id="KW-0238">DNA-binding</keyword>
<keyword evidence="3" id="KW-0862">Zinc</keyword>
<dbReference type="SMART" id="SM00066">
    <property type="entry name" value="GAL4"/>
    <property type="match status" value="1"/>
</dbReference>
<feature type="region of interest" description="Disordered" evidence="9">
    <location>
        <begin position="645"/>
        <end position="714"/>
    </location>
</feature>
<evidence type="ECO:0000256" key="2">
    <source>
        <dbReference type="ARBA" id="ARBA00022723"/>
    </source>
</evidence>
<accession>A0A9W9I7A8</accession>
<evidence type="ECO:0000313" key="12">
    <source>
        <dbReference type="Proteomes" id="UP001149163"/>
    </source>
</evidence>
<dbReference type="EMBL" id="JAPQKN010000003">
    <property type="protein sequence ID" value="KAJ5167077.1"/>
    <property type="molecule type" value="Genomic_DNA"/>
</dbReference>
<dbReference type="GO" id="GO:0000981">
    <property type="term" value="F:DNA-binding transcription factor activity, RNA polymerase II-specific"/>
    <property type="evidence" value="ECO:0007669"/>
    <property type="project" value="InterPro"/>
</dbReference>
<evidence type="ECO:0000256" key="8">
    <source>
        <dbReference type="SAM" id="Coils"/>
    </source>
</evidence>
<evidence type="ECO:0000256" key="6">
    <source>
        <dbReference type="ARBA" id="ARBA00023163"/>
    </source>
</evidence>
<evidence type="ECO:0000256" key="3">
    <source>
        <dbReference type="ARBA" id="ARBA00022833"/>
    </source>
</evidence>
<keyword evidence="8" id="KW-0175">Coiled coil</keyword>
<feature type="coiled-coil region" evidence="8">
    <location>
        <begin position="68"/>
        <end position="102"/>
    </location>
</feature>
<dbReference type="PANTHER" id="PTHR46910:SF12">
    <property type="entry name" value="REGULATORY PROTEIN CAT8"/>
    <property type="match status" value="1"/>
</dbReference>
<dbReference type="InterPro" id="IPR007219">
    <property type="entry name" value="XnlR_reg_dom"/>
</dbReference>
<dbReference type="Proteomes" id="UP001149163">
    <property type="component" value="Unassembled WGS sequence"/>
</dbReference>
<dbReference type="GO" id="GO:0003677">
    <property type="term" value="F:DNA binding"/>
    <property type="evidence" value="ECO:0007669"/>
    <property type="project" value="UniProtKB-KW"/>
</dbReference>
<keyword evidence="4" id="KW-0805">Transcription regulation</keyword>
<keyword evidence="2" id="KW-0479">Metal-binding</keyword>
<name>A0A9W9I7A8_9EURO</name>
<dbReference type="InterPro" id="IPR001138">
    <property type="entry name" value="Zn2Cys6_DnaBD"/>
</dbReference>
<dbReference type="OrthoDB" id="10001928at2759"/>
<feature type="domain" description="Zn(2)-C6 fungal-type" evidence="10">
    <location>
        <begin position="24"/>
        <end position="54"/>
    </location>
</feature>
<dbReference type="Gene3D" id="4.10.240.10">
    <property type="entry name" value="Zn(2)-C6 fungal-type DNA-binding domain"/>
    <property type="match status" value="1"/>
</dbReference>
<dbReference type="CDD" id="cd00067">
    <property type="entry name" value="GAL4"/>
    <property type="match status" value="1"/>
</dbReference>
<reference evidence="11" key="2">
    <citation type="journal article" date="2023" name="IMA Fungus">
        <title>Comparative genomic study of the Penicillium genus elucidates a diverse pangenome and 15 lateral gene transfer events.</title>
        <authorList>
            <person name="Petersen C."/>
            <person name="Sorensen T."/>
            <person name="Nielsen M.R."/>
            <person name="Sondergaard T.E."/>
            <person name="Sorensen J.L."/>
            <person name="Fitzpatrick D.A."/>
            <person name="Frisvad J.C."/>
            <person name="Nielsen K.L."/>
        </authorList>
    </citation>
    <scope>NUCLEOTIDE SEQUENCE</scope>
    <source>
        <strain evidence="11">IBT 26290</strain>
    </source>
</reference>
<dbReference type="SUPFAM" id="SSF57701">
    <property type="entry name" value="Zn2/Cys6 DNA-binding domain"/>
    <property type="match status" value="1"/>
</dbReference>
<evidence type="ECO:0000313" key="11">
    <source>
        <dbReference type="EMBL" id="KAJ5167077.1"/>
    </source>
</evidence>
<dbReference type="AlphaFoldDB" id="A0A9W9I7A8"/>
<dbReference type="GeneID" id="81427159"/>
<feature type="compositionally biased region" description="Polar residues" evidence="9">
    <location>
        <begin position="652"/>
        <end position="667"/>
    </location>
</feature>
<gene>
    <name evidence="11" type="ORF">N7482_005858</name>
</gene>
<keyword evidence="7" id="KW-0539">Nucleus</keyword>
<dbReference type="InterPro" id="IPR036864">
    <property type="entry name" value="Zn2-C6_fun-type_DNA-bd_sf"/>
</dbReference>
<comment type="subcellular location">
    <subcellularLocation>
        <location evidence="1">Nucleus</location>
    </subcellularLocation>
</comment>
<dbReference type="PANTHER" id="PTHR46910">
    <property type="entry name" value="TRANSCRIPTION FACTOR PDR1"/>
    <property type="match status" value="1"/>
</dbReference>
<comment type="caution">
    <text evidence="11">The sequence shown here is derived from an EMBL/GenBank/DDBJ whole genome shotgun (WGS) entry which is preliminary data.</text>
</comment>
<dbReference type="PROSITE" id="PS50048">
    <property type="entry name" value="ZN2_CY6_FUNGAL_2"/>
    <property type="match status" value="1"/>
</dbReference>
<feature type="region of interest" description="Disordered" evidence="9">
    <location>
        <begin position="782"/>
        <end position="832"/>
    </location>
</feature>
<proteinExistence type="predicted"/>
<dbReference type="Pfam" id="PF04082">
    <property type="entry name" value="Fungal_trans"/>
    <property type="match status" value="1"/>
</dbReference>
<feature type="region of interest" description="Disordered" evidence="9">
    <location>
        <begin position="104"/>
        <end position="131"/>
    </location>
</feature>
<keyword evidence="6" id="KW-0804">Transcription</keyword>
<dbReference type="CDD" id="cd12148">
    <property type="entry name" value="fungal_TF_MHR"/>
    <property type="match status" value="1"/>
</dbReference>
<dbReference type="RefSeq" id="XP_056543538.1">
    <property type="nucleotide sequence ID" value="XM_056687983.1"/>
</dbReference>
<dbReference type="SMART" id="SM00906">
    <property type="entry name" value="Fungal_trans"/>
    <property type="match status" value="1"/>
</dbReference>
<dbReference type="GO" id="GO:0006351">
    <property type="term" value="P:DNA-templated transcription"/>
    <property type="evidence" value="ECO:0007669"/>
    <property type="project" value="InterPro"/>
</dbReference>
<evidence type="ECO:0000256" key="4">
    <source>
        <dbReference type="ARBA" id="ARBA00023015"/>
    </source>
</evidence>
<evidence type="ECO:0000256" key="7">
    <source>
        <dbReference type="ARBA" id="ARBA00023242"/>
    </source>
</evidence>
<dbReference type="FunFam" id="4.10.240.10:FF:000007">
    <property type="entry name" value="C6 transcription factor FacB"/>
    <property type="match status" value="1"/>
</dbReference>
<dbReference type="GO" id="GO:0005634">
    <property type="term" value="C:nucleus"/>
    <property type="evidence" value="ECO:0007669"/>
    <property type="project" value="UniProtKB-SubCell"/>
</dbReference>
<protein>
    <submittedName>
        <fullName evidence="11">Transcription factor</fullName>
    </submittedName>
</protein>
<feature type="compositionally biased region" description="Polar residues" evidence="9">
    <location>
        <begin position="820"/>
        <end position="830"/>
    </location>
</feature>
<evidence type="ECO:0000256" key="9">
    <source>
        <dbReference type="SAM" id="MobiDB-lite"/>
    </source>
</evidence>
<evidence type="ECO:0000256" key="5">
    <source>
        <dbReference type="ARBA" id="ARBA00023125"/>
    </source>
</evidence>
<organism evidence="11 12">
    <name type="scientific">Penicillium canariense</name>
    <dbReference type="NCBI Taxonomy" id="189055"/>
    <lineage>
        <taxon>Eukaryota</taxon>
        <taxon>Fungi</taxon>
        <taxon>Dikarya</taxon>
        <taxon>Ascomycota</taxon>
        <taxon>Pezizomycotina</taxon>
        <taxon>Eurotiomycetes</taxon>
        <taxon>Eurotiomycetidae</taxon>
        <taxon>Eurotiales</taxon>
        <taxon>Aspergillaceae</taxon>
        <taxon>Penicillium</taxon>
    </lineage>
</organism>
<reference evidence="11" key="1">
    <citation type="submission" date="2022-11" db="EMBL/GenBank/DDBJ databases">
        <authorList>
            <person name="Petersen C."/>
        </authorList>
    </citation>
    <scope>NUCLEOTIDE SEQUENCE</scope>
    <source>
        <strain evidence="11">IBT 26290</strain>
    </source>
</reference>
<evidence type="ECO:0000259" key="10">
    <source>
        <dbReference type="PROSITE" id="PS50048"/>
    </source>
</evidence>
<keyword evidence="12" id="KW-1185">Reference proteome</keyword>
<sequence>MPGILPMKVIKVGGTGTQSRIAQACDRCRSKKIRCDGIRPCCTQCANVGFECKTSDKLSRRAFPRGYTESLEERVRTLEGEVKDLKDLLDEKDEKIDVLSRIHSFSPPQRSASMRPPSMTGPNKSPTSDLGEGLIHIEKSSAQSRPQKSSGNPYSAFSTTQGFADTFNEKLVGQGKSTSKIPLHTLTKLSPSVSRGSPNQIVKTPPRLVSDQLINIFFQEWAPLYPVVHRPTILKAYGEYLNDSDSLKHDVYLMAQLNLIFGIAALSSSSRTNQDPAFFEQNWTVSLDSFSSETSIGGLQCFILAQLYCMTKGDYRSMLRYRALAVDICHQLDLHQIRADSSSNPLEGETYKKVFWCQYTLDRFCSALTGMPVLLRETDIETEYPADVDDENVTESGFLPTLPGESTRISSALALFGASRILNKALEDLYPSKSGYDVCVSKLRSAAGQLEEWLHALPPHLRLEFSQDKPSTNVTSSRSPLLSLVYYFIRSLIHRPAVCFAEEHLRSPSVLAMSDSAKHIVQILQLLDERRLCLSVSINRKELMLFSGLGLLWQTMGLKRDSKLAKESQKLLVAILEQLELESSDAAAEFSTLASTLVSLDICDHGTVPTAKQSHEMEAPTHKPFRSPKKQLLSLKSGMTNSISKDQLGMQAPSSRRNTVSGSSPLNSQSIRSPSWPSISPSQHDPLSAAQYPADRGHSSLDLGSDSRPVSSTIGYDHPRALSCSTPSDATAGAITMADWEYVLSDMDRGYSNIFNGIYGGSECGDDPGPFASITAEYNRKPNDATLNNPAPLSNDLHGLSPEAWSASSGDYPPNHEHTTQSALSYSGESMGSAEDNFASLAGSSVRPDDIALLGPFQGLPMPGKGGD</sequence>
<dbReference type="PROSITE" id="PS00463">
    <property type="entry name" value="ZN2_CY6_FUNGAL_1"/>
    <property type="match status" value="1"/>
</dbReference>
<feature type="compositionally biased region" description="Low complexity" evidence="9">
    <location>
        <begin position="668"/>
        <end position="683"/>
    </location>
</feature>
<dbReference type="GO" id="GO:0008270">
    <property type="term" value="F:zinc ion binding"/>
    <property type="evidence" value="ECO:0007669"/>
    <property type="project" value="InterPro"/>
</dbReference>